<keyword evidence="1" id="KW-0472">Membrane</keyword>
<feature type="transmembrane region" description="Helical" evidence="1">
    <location>
        <begin position="93"/>
        <end position="113"/>
    </location>
</feature>
<proteinExistence type="predicted"/>
<dbReference type="Proteomes" id="UP000215914">
    <property type="component" value="Unassembled WGS sequence"/>
</dbReference>
<gene>
    <name evidence="2" type="ORF">HanXRQr2_Chr08g0349141</name>
</gene>
<comment type="caution">
    <text evidence="2">The sequence shown here is derived from an EMBL/GenBank/DDBJ whole genome shotgun (WGS) entry which is preliminary data.</text>
</comment>
<keyword evidence="3" id="KW-1185">Reference proteome</keyword>
<feature type="transmembrane region" description="Helical" evidence="1">
    <location>
        <begin position="12"/>
        <end position="31"/>
    </location>
</feature>
<dbReference type="AlphaFoldDB" id="A0A9K3NEA9"/>
<accession>A0A9K3NEA9</accession>
<feature type="transmembrane region" description="Helical" evidence="1">
    <location>
        <begin position="65"/>
        <end position="81"/>
    </location>
</feature>
<dbReference type="Gramene" id="mRNA:HanXRQr2_Chr08g0349141">
    <property type="protein sequence ID" value="CDS:HanXRQr2_Chr08g0349141.1"/>
    <property type="gene ID" value="HanXRQr2_Chr08g0349141"/>
</dbReference>
<keyword evidence="1" id="KW-1133">Transmembrane helix</keyword>
<reference evidence="2" key="2">
    <citation type="submission" date="2020-06" db="EMBL/GenBank/DDBJ databases">
        <title>Helianthus annuus Genome sequencing and assembly Release 2.</title>
        <authorList>
            <person name="Gouzy J."/>
            <person name="Langlade N."/>
            <person name="Munos S."/>
        </authorList>
    </citation>
    <scope>NUCLEOTIDE SEQUENCE</scope>
    <source>
        <tissue evidence="2">Leaves</tissue>
    </source>
</reference>
<keyword evidence="1" id="KW-0812">Transmembrane</keyword>
<sequence>MPQVVNLNVFQIIILFVNFLNCLIFLFLFSFQSTSFNFNSPCIVFSAVRHALCFTYKDELLCEDQSIIIISFIFWLLLLSLTRRFKNFFRSFFYCYTFSFILCSFSSILLFFFHPQSLSSSDFNIIISCMNIDTKSVFDHGI</sequence>
<evidence type="ECO:0000313" key="2">
    <source>
        <dbReference type="EMBL" id="KAF5796238.1"/>
    </source>
</evidence>
<evidence type="ECO:0000256" key="1">
    <source>
        <dbReference type="SAM" id="Phobius"/>
    </source>
</evidence>
<reference evidence="2" key="1">
    <citation type="journal article" date="2017" name="Nature">
        <title>The sunflower genome provides insights into oil metabolism, flowering and Asterid evolution.</title>
        <authorList>
            <person name="Badouin H."/>
            <person name="Gouzy J."/>
            <person name="Grassa C.J."/>
            <person name="Murat F."/>
            <person name="Staton S.E."/>
            <person name="Cottret L."/>
            <person name="Lelandais-Briere C."/>
            <person name="Owens G.L."/>
            <person name="Carrere S."/>
            <person name="Mayjonade B."/>
            <person name="Legrand L."/>
            <person name="Gill N."/>
            <person name="Kane N.C."/>
            <person name="Bowers J.E."/>
            <person name="Hubner S."/>
            <person name="Bellec A."/>
            <person name="Berard A."/>
            <person name="Berges H."/>
            <person name="Blanchet N."/>
            <person name="Boniface M.C."/>
            <person name="Brunel D."/>
            <person name="Catrice O."/>
            <person name="Chaidir N."/>
            <person name="Claudel C."/>
            <person name="Donnadieu C."/>
            <person name="Faraut T."/>
            <person name="Fievet G."/>
            <person name="Helmstetter N."/>
            <person name="King M."/>
            <person name="Knapp S.J."/>
            <person name="Lai Z."/>
            <person name="Le Paslier M.C."/>
            <person name="Lippi Y."/>
            <person name="Lorenzon L."/>
            <person name="Mandel J.R."/>
            <person name="Marage G."/>
            <person name="Marchand G."/>
            <person name="Marquand E."/>
            <person name="Bret-Mestries E."/>
            <person name="Morien E."/>
            <person name="Nambeesan S."/>
            <person name="Nguyen T."/>
            <person name="Pegot-Espagnet P."/>
            <person name="Pouilly N."/>
            <person name="Raftis F."/>
            <person name="Sallet E."/>
            <person name="Schiex T."/>
            <person name="Thomas J."/>
            <person name="Vandecasteele C."/>
            <person name="Vares D."/>
            <person name="Vear F."/>
            <person name="Vautrin S."/>
            <person name="Crespi M."/>
            <person name="Mangin B."/>
            <person name="Burke J.M."/>
            <person name="Salse J."/>
            <person name="Munos S."/>
            <person name="Vincourt P."/>
            <person name="Rieseberg L.H."/>
            <person name="Langlade N.B."/>
        </authorList>
    </citation>
    <scope>NUCLEOTIDE SEQUENCE</scope>
    <source>
        <tissue evidence="2">Leaves</tissue>
    </source>
</reference>
<evidence type="ECO:0000313" key="3">
    <source>
        <dbReference type="Proteomes" id="UP000215914"/>
    </source>
</evidence>
<organism evidence="2 3">
    <name type="scientific">Helianthus annuus</name>
    <name type="common">Common sunflower</name>
    <dbReference type="NCBI Taxonomy" id="4232"/>
    <lineage>
        <taxon>Eukaryota</taxon>
        <taxon>Viridiplantae</taxon>
        <taxon>Streptophyta</taxon>
        <taxon>Embryophyta</taxon>
        <taxon>Tracheophyta</taxon>
        <taxon>Spermatophyta</taxon>
        <taxon>Magnoliopsida</taxon>
        <taxon>eudicotyledons</taxon>
        <taxon>Gunneridae</taxon>
        <taxon>Pentapetalae</taxon>
        <taxon>asterids</taxon>
        <taxon>campanulids</taxon>
        <taxon>Asterales</taxon>
        <taxon>Asteraceae</taxon>
        <taxon>Asteroideae</taxon>
        <taxon>Heliantheae alliance</taxon>
        <taxon>Heliantheae</taxon>
        <taxon>Helianthus</taxon>
    </lineage>
</organism>
<dbReference type="EMBL" id="MNCJ02000323">
    <property type="protein sequence ID" value="KAF5796238.1"/>
    <property type="molecule type" value="Genomic_DNA"/>
</dbReference>
<protein>
    <submittedName>
        <fullName evidence="2">Uncharacterized protein</fullName>
    </submittedName>
</protein>
<name>A0A9K3NEA9_HELAN</name>